<dbReference type="AlphaFoldDB" id="A0A5N6RV16"/>
<proteinExistence type="predicted"/>
<reference evidence="2 3" key="1">
    <citation type="submission" date="2018-04" db="EMBL/GenBank/DDBJ databases">
        <authorList>
            <person name="Eckel V.P."/>
            <person name="Vogel R.F."/>
        </authorList>
    </citation>
    <scope>NUCLEOTIDE SEQUENCE [LARGE SCALE GENOMIC DNA]</scope>
    <source>
        <strain evidence="3">TMW 2.1764</strain>
    </source>
</reference>
<dbReference type="Proteomes" id="UP000325415">
    <property type="component" value="Unassembled WGS sequence"/>
</dbReference>
<keyword evidence="1" id="KW-1133">Transmembrane helix</keyword>
<organism evidence="2 3">
    <name type="scientific">Bifidobacterium tibiigranuli</name>
    <dbReference type="NCBI Taxonomy" id="2172043"/>
    <lineage>
        <taxon>Bacteria</taxon>
        <taxon>Bacillati</taxon>
        <taxon>Actinomycetota</taxon>
        <taxon>Actinomycetes</taxon>
        <taxon>Bifidobacteriales</taxon>
        <taxon>Bifidobacteriaceae</taxon>
        <taxon>Bifidobacterium</taxon>
    </lineage>
</organism>
<dbReference type="EMBL" id="QDAG01000007">
    <property type="protein sequence ID" value="KAE8127697.1"/>
    <property type="molecule type" value="Genomic_DNA"/>
</dbReference>
<evidence type="ECO:0000313" key="2">
    <source>
        <dbReference type="EMBL" id="KAE8127697.1"/>
    </source>
</evidence>
<name>A0A5N6RV16_9BIFI</name>
<keyword evidence="3" id="KW-1185">Reference proteome</keyword>
<protein>
    <submittedName>
        <fullName evidence="2">Permease</fullName>
    </submittedName>
</protein>
<sequence length="179" mass="19895">METDDSNDLRPASTTMHGWQTVRDKEVVMKRWMVICSACGVAVLFAAFLLLQSAPVFLIGTIKLTDIFTIVGGLLFIIPIYMDSVRRKDDAGAAHRVVWSTIPPIGMIVVCFGILLPNSLTVFGVVEWADVLYLLGTIMMLPIFLYPILDPRAIEVEEQIDEEIAEEHAESTQPKSRAS</sequence>
<evidence type="ECO:0000313" key="3">
    <source>
        <dbReference type="Proteomes" id="UP000325415"/>
    </source>
</evidence>
<comment type="caution">
    <text evidence="2">The sequence shown here is derived from an EMBL/GenBank/DDBJ whole genome shotgun (WGS) entry which is preliminary data.</text>
</comment>
<keyword evidence="1" id="KW-0472">Membrane</keyword>
<accession>A0A5N6RV16</accession>
<gene>
    <name evidence="2" type="ORF">DDE84_07135</name>
</gene>
<feature type="transmembrane region" description="Helical" evidence="1">
    <location>
        <begin position="32"/>
        <end position="51"/>
    </location>
</feature>
<evidence type="ECO:0000256" key="1">
    <source>
        <dbReference type="SAM" id="Phobius"/>
    </source>
</evidence>
<feature type="transmembrane region" description="Helical" evidence="1">
    <location>
        <begin position="57"/>
        <end position="81"/>
    </location>
</feature>
<feature type="transmembrane region" description="Helical" evidence="1">
    <location>
        <begin position="131"/>
        <end position="149"/>
    </location>
</feature>
<feature type="transmembrane region" description="Helical" evidence="1">
    <location>
        <begin position="93"/>
        <end position="116"/>
    </location>
</feature>
<keyword evidence="1" id="KW-0812">Transmembrane</keyword>